<evidence type="ECO:0000256" key="1">
    <source>
        <dbReference type="ARBA" id="ARBA00004202"/>
    </source>
</evidence>
<evidence type="ECO:0000256" key="5">
    <source>
        <dbReference type="ARBA" id="ARBA00022741"/>
    </source>
</evidence>
<feature type="domain" description="ABC transporter" evidence="11">
    <location>
        <begin position="6"/>
        <end position="248"/>
    </location>
</feature>
<dbReference type="Pfam" id="PF00005">
    <property type="entry name" value="ABC_tran"/>
    <property type="match status" value="1"/>
</dbReference>
<reference evidence="13" key="1">
    <citation type="journal article" date="2019" name="Int. J. Syst. Evol. Microbiol.">
        <title>The Global Catalogue of Microorganisms (GCM) 10K type strain sequencing project: providing services to taxonomists for standard genome sequencing and annotation.</title>
        <authorList>
            <consortium name="The Broad Institute Genomics Platform"/>
            <consortium name="The Broad Institute Genome Sequencing Center for Infectious Disease"/>
            <person name="Wu L."/>
            <person name="Ma J."/>
        </authorList>
    </citation>
    <scope>NUCLEOTIDE SEQUENCE [LARGE SCALE GENOMIC DNA]</scope>
    <source>
        <strain evidence="13">CGMCC 1.10188</strain>
    </source>
</reference>
<dbReference type="InterPro" id="IPR027417">
    <property type="entry name" value="P-loop_NTPase"/>
</dbReference>
<keyword evidence="4" id="KW-0410">Iron transport</keyword>
<sequence length="277" mass="29329">MTHAPTDLLSLHGATAGYRRRPVVRDVDLGPLPPASITALVGPNGAGKSTLLKGLADAMPMAGRVMLGTTDLLALAPKARARLVAHMPQALPDRVALTVLDAVIGARRASPAGAPSPELADIDDTDRAVAVLDRLGIADLALEPLDRLSGGQRQMAALAQALVRDPRILLLDEPTSALDLRHQFQVMATVAALARDRAMQVIVVLHDIDLACRWADRIAVLGQGRLTAFGPPRHRHHPRHPPRRLGRRRIGHARRARPGAGAGGGAGLSGAGNFRQR</sequence>
<name>A0ABQ1JDC9_9PROT</name>
<evidence type="ECO:0000256" key="4">
    <source>
        <dbReference type="ARBA" id="ARBA00022496"/>
    </source>
</evidence>
<evidence type="ECO:0000256" key="10">
    <source>
        <dbReference type="SAM" id="MobiDB-lite"/>
    </source>
</evidence>
<keyword evidence="2" id="KW-0813">Transport</keyword>
<evidence type="ECO:0000256" key="8">
    <source>
        <dbReference type="ARBA" id="ARBA00023065"/>
    </source>
</evidence>
<evidence type="ECO:0000313" key="13">
    <source>
        <dbReference type="Proteomes" id="UP000603352"/>
    </source>
</evidence>
<dbReference type="SMART" id="SM00382">
    <property type="entry name" value="AAA"/>
    <property type="match status" value="1"/>
</dbReference>
<comment type="caution">
    <text evidence="12">The sequence shown here is derived from an EMBL/GenBank/DDBJ whole genome shotgun (WGS) entry which is preliminary data.</text>
</comment>
<evidence type="ECO:0000313" key="12">
    <source>
        <dbReference type="EMBL" id="GGB63644.1"/>
    </source>
</evidence>
<gene>
    <name evidence="12" type="ORF">GCM10011505_50260</name>
</gene>
<evidence type="ECO:0000256" key="9">
    <source>
        <dbReference type="ARBA" id="ARBA00023136"/>
    </source>
</evidence>
<dbReference type="Proteomes" id="UP000603352">
    <property type="component" value="Unassembled WGS sequence"/>
</dbReference>
<evidence type="ECO:0000256" key="2">
    <source>
        <dbReference type="ARBA" id="ARBA00022448"/>
    </source>
</evidence>
<evidence type="ECO:0000256" key="7">
    <source>
        <dbReference type="ARBA" id="ARBA00023004"/>
    </source>
</evidence>
<accession>A0ABQ1JDC9</accession>
<organism evidence="12 13">
    <name type="scientific">Tistrella bauzanensis</name>
    <dbReference type="NCBI Taxonomy" id="657419"/>
    <lineage>
        <taxon>Bacteria</taxon>
        <taxon>Pseudomonadati</taxon>
        <taxon>Pseudomonadota</taxon>
        <taxon>Alphaproteobacteria</taxon>
        <taxon>Geminicoccales</taxon>
        <taxon>Geminicoccaceae</taxon>
        <taxon>Tistrella</taxon>
    </lineage>
</organism>
<keyword evidence="9" id="KW-0472">Membrane</keyword>
<dbReference type="CDD" id="cd03214">
    <property type="entry name" value="ABC_Iron-Siderophores_B12_Hemin"/>
    <property type="match status" value="1"/>
</dbReference>
<dbReference type="PANTHER" id="PTHR42771">
    <property type="entry name" value="IRON(3+)-HYDROXAMATE IMPORT ATP-BINDING PROTEIN FHUC"/>
    <property type="match status" value="1"/>
</dbReference>
<dbReference type="InterPro" id="IPR003593">
    <property type="entry name" value="AAA+_ATPase"/>
</dbReference>
<dbReference type="GO" id="GO:0005524">
    <property type="term" value="F:ATP binding"/>
    <property type="evidence" value="ECO:0007669"/>
    <property type="project" value="UniProtKB-KW"/>
</dbReference>
<feature type="compositionally biased region" description="Basic residues" evidence="10">
    <location>
        <begin position="232"/>
        <end position="257"/>
    </location>
</feature>
<feature type="region of interest" description="Disordered" evidence="10">
    <location>
        <begin position="229"/>
        <end position="277"/>
    </location>
</feature>
<dbReference type="InterPro" id="IPR051535">
    <property type="entry name" value="Siderophore_ABC-ATPase"/>
</dbReference>
<keyword evidence="8" id="KW-0406">Ion transport</keyword>
<dbReference type="SUPFAM" id="SSF52540">
    <property type="entry name" value="P-loop containing nucleoside triphosphate hydrolases"/>
    <property type="match status" value="1"/>
</dbReference>
<dbReference type="Gene3D" id="3.40.50.300">
    <property type="entry name" value="P-loop containing nucleotide triphosphate hydrolases"/>
    <property type="match status" value="1"/>
</dbReference>
<dbReference type="InterPro" id="IPR003439">
    <property type="entry name" value="ABC_transporter-like_ATP-bd"/>
</dbReference>
<keyword evidence="3" id="KW-1003">Cell membrane</keyword>
<keyword evidence="7" id="KW-0408">Iron</keyword>
<evidence type="ECO:0000259" key="11">
    <source>
        <dbReference type="PROSITE" id="PS50893"/>
    </source>
</evidence>
<dbReference type="PANTHER" id="PTHR42771:SF7">
    <property type="entry name" value="ABC-TYPE COBALAMIN_FE3+-SIDEROPHORES TRANSPORT SYSTEM, ATPASE COMPONENT"/>
    <property type="match status" value="1"/>
</dbReference>
<keyword evidence="13" id="KW-1185">Reference proteome</keyword>
<evidence type="ECO:0000256" key="6">
    <source>
        <dbReference type="ARBA" id="ARBA00022840"/>
    </source>
</evidence>
<protein>
    <submittedName>
        <fullName evidence="12">Iron ABC transporter ATP-binding protein</fullName>
    </submittedName>
</protein>
<dbReference type="PROSITE" id="PS50893">
    <property type="entry name" value="ABC_TRANSPORTER_2"/>
    <property type="match status" value="1"/>
</dbReference>
<keyword evidence="5" id="KW-0547">Nucleotide-binding</keyword>
<dbReference type="InterPro" id="IPR017871">
    <property type="entry name" value="ABC_transporter-like_CS"/>
</dbReference>
<comment type="subcellular location">
    <subcellularLocation>
        <location evidence="1">Cell membrane</location>
        <topology evidence="1">Peripheral membrane protein</topology>
    </subcellularLocation>
</comment>
<evidence type="ECO:0000256" key="3">
    <source>
        <dbReference type="ARBA" id="ARBA00022475"/>
    </source>
</evidence>
<proteinExistence type="predicted"/>
<keyword evidence="6 12" id="KW-0067">ATP-binding</keyword>
<dbReference type="PROSITE" id="PS00211">
    <property type="entry name" value="ABC_TRANSPORTER_1"/>
    <property type="match status" value="1"/>
</dbReference>
<dbReference type="EMBL" id="BMDZ01000145">
    <property type="protein sequence ID" value="GGB63644.1"/>
    <property type="molecule type" value="Genomic_DNA"/>
</dbReference>
<feature type="compositionally biased region" description="Gly residues" evidence="10">
    <location>
        <begin position="260"/>
        <end position="270"/>
    </location>
</feature>